<keyword evidence="1" id="KW-1133">Transmembrane helix</keyword>
<dbReference type="Pfam" id="PF06966">
    <property type="entry name" value="DUF1295"/>
    <property type="match status" value="1"/>
</dbReference>
<comment type="caution">
    <text evidence="2">The sequence shown here is derived from an EMBL/GenBank/DDBJ whole genome shotgun (WGS) entry which is preliminary data.</text>
</comment>
<dbReference type="PROSITE" id="PS50244">
    <property type="entry name" value="S5A_REDUCTASE"/>
    <property type="match status" value="1"/>
</dbReference>
<feature type="transmembrane region" description="Helical" evidence="1">
    <location>
        <begin position="30"/>
        <end position="50"/>
    </location>
</feature>
<keyword evidence="3" id="KW-1185">Reference proteome</keyword>
<feature type="transmembrane region" description="Helical" evidence="1">
    <location>
        <begin position="99"/>
        <end position="124"/>
    </location>
</feature>
<proteinExistence type="predicted"/>
<protein>
    <submittedName>
        <fullName evidence="2">DUF1295 domain-containing protein</fullName>
    </submittedName>
</protein>
<evidence type="ECO:0000313" key="2">
    <source>
        <dbReference type="EMBL" id="MBD3920361.1"/>
    </source>
</evidence>
<feature type="transmembrane region" description="Helical" evidence="1">
    <location>
        <begin position="56"/>
        <end position="78"/>
    </location>
</feature>
<feature type="transmembrane region" description="Helical" evidence="1">
    <location>
        <begin position="6"/>
        <end position="23"/>
    </location>
</feature>
<feature type="transmembrane region" description="Helical" evidence="1">
    <location>
        <begin position="136"/>
        <end position="157"/>
    </location>
</feature>
<evidence type="ECO:0000256" key="1">
    <source>
        <dbReference type="SAM" id="Phobius"/>
    </source>
</evidence>
<name>A0ABR8MZA6_9BACL</name>
<dbReference type="EMBL" id="JACXZA010000004">
    <property type="protein sequence ID" value="MBD3920361.1"/>
    <property type="molecule type" value="Genomic_DNA"/>
</dbReference>
<keyword evidence="1" id="KW-0812">Transmembrane</keyword>
<dbReference type="InterPro" id="IPR010721">
    <property type="entry name" value="UstE-like"/>
</dbReference>
<dbReference type="PANTHER" id="PTHR32251">
    <property type="entry name" value="3-OXO-5-ALPHA-STEROID 4-DEHYDROGENASE"/>
    <property type="match status" value="1"/>
</dbReference>
<dbReference type="Proteomes" id="UP000609346">
    <property type="component" value="Unassembled WGS sequence"/>
</dbReference>
<dbReference type="Gene3D" id="1.20.120.1630">
    <property type="match status" value="1"/>
</dbReference>
<sequence length="259" mass="29891">MLALYGISGAAVFIFMVILYIAAQFKRDNSIVDIGWGLGFVIIALTTFGYQEGMDGTRLLVTALVCIWGIRLAVYLFIRSLGRGEDYRYADFRRQWGRRAALIAFFRVFMLQGLIMLLLSYPIICVNAGKNPSLDLAAYLGLIVWIVGFMFQSIGDWQLRRFKKNRRNNEEVLTTGLWRYTRHPNYFGEAVMWWGISIIILPIPGGWGALISSLLINLLLVKVSGVPFLDRRYAHNPAYQQYKKETNRFIPWFPEIERR</sequence>
<keyword evidence="1" id="KW-0472">Membrane</keyword>
<dbReference type="PANTHER" id="PTHR32251:SF17">
    <property type="entry name" value="STEROID 5-ALPHA REDUCTASE C-TERMINAL DOMAIN-CONTAINING PROTEIN"/>
    <property type="match status" value="1"/>
</dbReference>
<organism evidence="2 3">
    <name type="scientific">Paenibacillus terricola</name>
    <dbReference type="NCBI Taxonomy" id="2763503"/>
    <lineage>
        <taxon>Bacteria</taxon>
        <taxon>Bacillati</taxon>
        <taxon>Bacillota</taxon>
        <taxon>Bacilli</taxon>
        <taxon>Bacillales</taxon>
        <taxon>Paenibacillaceae</taxon>
        <taxon>Paenibacillus</taxon>
    </lineage>
</organism>
<evidence type="ECO:0000313" key="3">
    <source>
        <dbReference type="Proteomes" id="UP000609346"/>
    </source>
</evidence>
<feature type="transmembrane region" description="Helical" evidence="1">
    <location>
        <begin position="186"/>
        <end position="203"/>
    </location>
</feature>
<gene>
    <name evidence="2" type="ORF">H8B09_16485</name>
</gene>
<dbReference type="RefSeq" id="WP_191204666.1">
    <property type="nucleotide sequence ID" value="NZ_JACXZA010000004.1"/>
</dbReference>
<reference evidence="2 3" key="1">
    <citation type="submission" date="2020-09" db="EMBL/GenBank/DDBJ databases">
        <title>Paenibacillus sp. strain PR3 16S rRNA gene Genome sequencing and assembly.</title>
        <authorList>
            <person name="Kim J."/>
        </authorList>
    </citation>
    <scope>NUCLEOTIDE SEQUENCE [LARGE SCALE GENOMIC DNA]</scope>
    <source>
        <strain evidence="2 3">PR3</strain>
    </source>
</reference>
<accession>A0ABR8MZA6</accession>